<comment type="caution">
    <text evidence="3">The sequence shown here is derived from an EMBL/GenBank/DDBJ whole genome shotgun (WGS) entry which is preliminary data.</text>
</comment>
<dbReference type="CDD" id="cd17470">
    <property type="entry name" value="T3SS_Flik_C"/>
    <property type="match status" value="1"/>
</dbReference>
<feature type="domain" description="Flagellar hook-length control protein-like C-terminal" evidence="2">
    <location>
        <begin position="332"/>
        <end position="401"/>
    </location>
</feature>
<organism evidence="3 4">
    <name type="scientific">Vagococcus carniphilus</name>
    <dbReference type="NCBI Taxonomy" id="218144"/>
    <lineage>
        <taxon>Bacteria</taxon>
        <taxon>Bacillati</taxon>
        <taxon>Bacillota</taxon>
        <taxon>Bacilli</taxon>
        <taxon>Lactobacillales</taxon>
        <taxon>Enterococcaceae</taxon>
        <taxon>Vagococcus</taxon>
    </lineage>
</organism>
<sequence>MDELVALTTPLINQNSLPGTSVSVEMPTIDFSALLNQEIEQMNAVETSTENQSNKNEAQAEDLLPQSEVTLNEVPVDSLEKVLVMEKETADQPVEEPTKLPEDKQEPSVLTNLAHLPFLSDPHIKEEVSLPTENLEVVPVTEAIEEVELKPIDTEIKEVISKNDMVKPELVNTQEDAKKVDLDSKLPLKEFNQNLELTSSKLMVNEKLPQGDSEIKLASIQLKAGNQQNSISEPNVEENVELKPFIEAINDKLKVSETSFEETTKLSQVSGREVSELAQPVEVLNQVSKNQIATNESAKLAPTNTEKVTFQQENVTDIVSSIKNESEFLVEGKTHQFKLSLKPDKLGDLDILLDVKDGKVSAKFLVETEKIKDLVKTSLPILQEALTKQNIVVEKADVSLNFSENSSFQFGGDLSGRQQHQGKLPKSTKLSQQYQTTDNYEETSRAGELDSVDILV</sequence>
<dbReference type="GeneID" id="95580660"/>
<feature type="compositionally biased region" description="Polar residues" evidence="1">
    <location>
        <begin position="45"/>
        <end position="57"/>
    </location>
</feature>
<dbReference type="OrthoDB" id="2380967at2"/>
<dbReference type="Pfam" id="PF02120">
    <property type="entry name" value="Flg_hook"/>
    <property type="match status" value="1"/>
</dbReference>
<feature type="region of interest" description="Disordered" evidence="1">
    <location>
        <begin position="88"/>
        <end position="107"/>
    </location>
</feature>
<protein>
    <recommendedName>
        <fullName evidence="2">Flagellar hook-length control protein-like C-terminal domain-containing protein</fullName>
    </recommendedName>
</protein>
<keyword evidence="4" id="KW-1185">Reference proteome</keyword>
<dbReference type="Proteomes" id="UP000288028">
    <property type="component" value="Unassembled WGS sequence"/>
</dbReference>
<dbReference type="Gene3D" id="3.30.750.140">
    <property type="match status" value="1"/>
</dbReference>
<evidence type="ECO:0000259" key="2">
    <source>
        <dbReference type="Pfam" id="PF02120"/>
    </source>
</evidence>
<name>A0A430B4T3_9ENTE</name>
<feature type="region of interest" description="Disordered" evidence="1">
    <location>
        <begin position="45"/>
        <end position="64"/>
    </location>
</feature>
<proteinExistence type="predicted"/>
<reference evidence="3 4" key="1">
    <citation type="submission" date="2017-05" db="EMBL/GenBank/DDBJ databases">
        <title>Vagococcus spp. assemblies.</title>
        <authorList>
            <person name="Gulvik C.A."/>
        </authorList>
    </citation>
    <scope>NUCLEOTIDE SEQUENCE [LARGE SCALE GENOMIC DNA]</scope>
    <source>
        <strain evidence="3 4">SS1714</strain>
    </source>
</reference>
<evidence type="ECO:0000313" key="4">
    <source>
        <dbReference type="Proteomes" id="UP000288028"/>
    </source>
</evidence>
<evidence type="ECO:0000256" key="1">
    <source>
        <dbReference type="SAM" id="MobiDB-lite"/>
    </source>
</evidence>
<dbReference type="EMBL" id="NGKB01000005">
    <property type="protein sequence ID" value="RSU15334.1"/>
    <property type="molecule type" value="Genomic_DNA"/>
</dbReference>
<dbReference type="InterPro" id="IPR038610">
    <property type="entry name" value="FliK-like_C_sf"/>
</dbReference>
<feature type="compositionally biased region" description="Polar residues" evidence="1">
    <location>
        <begin position="428"/>
        <end position="438"/>
    </location>
</feature>
<accession>A0A430B4T3</accession>
<dbReference type="InterPro" id="IPR021136">
    <property type="entry name" value="Flagellar_hook_control-like_C"/>
</dbReference>
<dbReference type="AlphaFoldDB" id="A0A430B4T3"/>
<feature type="compositionally biased region" description="Basic and acidic residues" evidence="1">
    <location>
        <begin position="88"/>
        <end position="106"/>
    </location>
</feature>
<dbReference type="RefSeq" id="WP_126793102.1">
    <property type="nucleotide sequence ID" value="NZ_CP060720.1"/>
</dbReference>
<feature type="region of interest" description="Disordered" evidence="1">
    <location>
        <begin position="414"/>
        <end position="443"/>
    </location>
</feature>
<evidence type="ECO:0000313" key="3">
    <source>
        <dbReference type="EMBL" id="RSU15334.1"/>
    </source>
</evidence>
<gene>
    <name evidence="3" type="ORF">CBF28_06300</name>
</gene>